<dbReference type="AlphaFoldDB" id="A0A914CJ93"/>
<dbReference type="SUPFAM" id="SSF103473">
    <property type="entry name" value="MFS general substrate transporter"/>
    <property type="match status" value="1"/>
</dbReference>
<dbReference type="Gene3D" id="1.20.1250.20">
    <property type="entry name" value="MFS general substrate transporter like domains"/>
    <property type="match status" value="1"/>
</dbReference>
<keyword evidence="2 5" id="KW-0812">Transmembrane</keyword>
<feature type="transmembrane region" description="Helical" evidence="5">
    <location>
        <begin position="73"/>
        <end position="94"/>
    </location>
</feature>
<keyword evidence="4 5" id="KW-0472">Membrane</keyword>
<name>A0A914CJ93_9BILA</name>
<evidence type="ECO:0000313" key="7">
    <source>
        <dbReference type="WBParaSite" id="ACRNAN_scaffold11209.g26103.t1"/>
    </source>
</evidence>
<dbReference type="Pfam" id="PF07690">
    <property type="entry name" value="MFS_1"/>
    <property type="match status" value="1"/>
</dbReference>
<dbReference type="PANTHER" id="PTHR11662">
    <property type="entry name" value="SOLUTE CARRIER FAMILY 17"/>
    <property type="match status" value="1"/>
</dbReference>
<sequence>MLGYFCTNYMRTNLGMTMTCMVNSTALSLMRNSTANLTQSNLNSRCTYAGDINDSKVNDYGGTLTWSSETQDWLFTATFWGSLLSTLPGGYLVVLTSSPILILGLSTFIIIISTVLFPLLVFQTSYYYVFASRFLLGIGV</sequence>
<proteinExistence type="predicted"/>
<evidence type="ECO:0000256" key="3">
    <source>
        <dbReference type="ARBA" id="ARBA00022989"/>
    </source>
</evidence>
<comment type="subcellular location">
    <subcellularLocation>
        <location evidence="1">Membrane</location>
        <topology evidence="1">Multi-pass membrane protein</topology>
    </subcellularLocation>
</comment>
<dbReference type="GO" id="GO:0006820">
    <property type="term" value="P:monoatomic anion transport"/>
    <property type="evidence" value="ECO:0007669"/>
    <property type="project" value="TreeGrafter"/>
</dbReference>
<accession>A0A914CJ93</accession>
<dbReference type="PANTHER" id="PTHR11662:SF405">
    <property type="entry name" value="PROTEIN CBG12249"/>
    <property type="match status" value="1"/>
</dbReference>
<evidence type="ECO:0000256" key="4">
    <source>
        <dbReference type="ARBA" id="ARBA00023136"/>
    </source>
</evidence>
<evidence type="ECO:0000256" key="1">
    <source>
        <dbReference type="ARBA" id="ARBA00004141"/>
    </source>
</evidence>
<dbReference type="Proteomes" id="UP000887540">
    <property type="component" value="Unplaced"/>
</dbReference>
<feature type="transmembrane region" description="Helical" evidence="5">
    <location>
        <begin position="100"/>
        <end position="122"/>
    </location>
</feature>
<dbReference type="GO" id="GO:0022857">
    <property type="term" value="F:transmembrane transporter activity"/>
    <property type="evidence" value="ECO:0007669"/>
    <property type="project" value="InterPro"/>
</dbReference>
<dbReference type="WBParaSite" id="ACRNAN_scaffold11209.g26103.t1">
    <property type="protein sequence ID" value="ACRNAN_scaffold11209.g26103.t1"/>
    <property type="gene ID" value="ACRNAN_scaffold11209.g26103"/>
</dbReference>
<organism evidence="6 7">
    <name type="scientific">Acrobeloides nanus</name>
    <dbReference type="NCBI Taxonomy" id="290746"/>
    <lineage>
        <taxon>Eukaryota</taxon>
        <taxon>Metazoa</taxon>
        <taxon>Ecdysozoa</taxon>
        <taxon>Nematoda</taxon>
        <taxon>Chromadorea</taxon>
        <taxon>Rhabditida</taxon>
        <taxon>Tylenchina</taxon>
        <taxon>Cephalobomorpha</taxon>
        <taxon>Cephaloboidea</taxon>
        <taxon>Cephalobidae</taxon>
        <taxon>Acrobeloides</taxon>
    </lineage>
</organism>
<evidence type="ECO:0000313" key="6">
    <source>
        <dbReference type="Proteomes" id="UP000887540"/>
    </source>
</evidence>
<evidence type="ECO:0000256" key="5">
    <source>
        <dbReference type="SAM" id="Phobius"/>
    </source>
</evidence>
<dbReference type="GO" id="GO:0016020">
    <property type="term" value="C:membrane"/>
    <property type="evidence" value="ECO:0007669"/>
    <property type="project" value="UniProtKB-SubCell"/>
</dbReference>
<evidence type="ECO:0000256" key="2">
    <source>
        <dbReference type="ARBA" id="ARBA00022692"/>
    </source>
</evidence>
<dbReference type="InterPro" id="IPR036259">
    <property type="entry name" value="MFS_trans_sf"/>
</dbReference>
<reference evidence="7" key="1">
    <citation type="submission" date="2022-11" db="UniProtKB">
        <authorList>
            <consortium name="WormBaseParasite"/>
        </authorList>
    </citation>
    <scope>IDENTIFICATION</scope>
</reference>
<keyword evidence="6" id="KW-1185">Reference proteome</keyword>
<dbReference type="InterPro" id="IPR011701">
    <property type="entry name" value="MFS"/>
</dbReference>
<protein>
    <submittedName>
        <fullName evidence="7">Major facilitator superfamily (MFS) profile domain-containing protein</fullName>
    </submittedName>
</protein>
<dbReference type="InterPro" id="IPR050382">
    <property type="entry name" value="MFS_Na/Anion_cotransporter"/>
</dbReference>
<keyword evidence="3 5" id="KW-1133">Transmembrane helix</keyword>